<evidence type="ECO:0000313" key="2">
    <source>
        <dbReference type="Proteomes" id="UP000230002"/>
    </source>
</evidence>
<protein>
    <submittedName>
        <fullName evidence="1">Uncharacterized protein</fullName>
    </submittedName>
</protein>
<dbReference type="EMBL" id="AYKW01000001">
    <property type="protein sequence ID" value="PIL36861.1"/>
    <property type="molecule type" value="Genomic_DNA"/>
</dbReference>
<accession>A0A2G8SSU8</accession>
<keyword evidence="2" id="KW-1185">Reference proteome</keyword>
<gene>
    <name evidence="1" type="ORF">GSI_00551</name>
</gene>
<reference evidence="1 2" key="1">
    <citation type="journal article" date="2015" name="Sci. Rep.">
        <title>Chromosome-level genome map provides insights into diverse defense mechanisms in the medicinal fungus Ganoderma sinense.</title>
        <authorList>
            <person name="Zhu Y."/>
            <person name="Xu J."/>
            <person name="Sun C."/>
            <person name="Zhou S."/>
            <person name="Xu H."/>
            <person name="Nelson D.R."/>
            <person name="Qian J."/>
            <person name="Song J."/>
            <person name="Luo H."/>
            <person name="Xiang L."/>
            <person name="Li Y."/>
            <person name="Xu Z."/>
            <person name="Ji A."/>
            <person name="Wang L."/>
            <person name="Lu S."/>
            <person name="Hayward A."/>
            <person name="Sun W."/>
            <person name="Li X."/>
            <person name="Schwartz D.C."/>
            <person name="Wang Y."/>
            <person name="Chen S."/>
        </authorList>
    </citation>
    <scope>NUCLEOTIDE SEQUENCE [LARGE SCALE GENOMIC DNA]</scope>
    <source>
        <strain evidence="1 2">ZZ0214-1</strain>
    </source>
</reference>
<comment type="caution">
    <text evidence="1">The sequence shown here is derived from an EMBL/GenBank/DDBJ whole genome shotgun (WGS) entry which is preliminary data.</text>
</comment>
<organism evidence="1 2">
    <name type="scientific">Ganoderma sinense ZZ0214-1</name>
    <dbReference type="NCBI Taxonomy" id="1077348"/>
    <lineage>
        <taxon>Eukaryota</taxon>
        <taxon>Fungi</taxon>
        <taxon>Dikarya</taxon>
        <taxon>Basidiomycota</taxon>
        <taxon>Agaricomycotina</taxon>
        <taxon>Agaricomycetes</taxon>
        <taxon>Polyporales</taxon>
        <taxon>Polyporaceae</taxon>
        <taxon>Ganoderma</taxon>
    </lineage>
</organism>
<name>A0A2G8SSU8_9APHY</name>
<proteinExistence type="predicted"/>
<dbReference type="AlphaFoldDB" id="A0A2G8SSU8"/>
<dbReference type="OrthoDB" id="2752188at2759"/>
<dbReference type="Proteomes" id="UP000230002">
    <property type="component" value="Unassembled WGS sequence"/>
</dbReference>
<sequence>MHESVRQPRSVALTTPDGDDDEYDVYYFYPSLNRANELASQFTPFDASLDDNTPSYVSVLSFPSYSFNSDFVFPDPHVSVHDISTLGYSALFRRGLWAQSRCVSRRLNAFITRIKEACCSLKNRFRRHRRRTPPVA</sequence>
<evidence type="ECO:0000313" key="1">
    <source>
        <dbReference type="EMBL" id="PIL36861.1"/>
    </source>
</evidence>